<gene>
    <name evidence="1" type="ORF">J2S74_001463</name>
</gene>
<dbReference type="PROSITE" id="PS51257">
    <property type="entry name" value="PROKAR_LIPOPROTEIN"/>
    <property type="match status" value="1"/>
</dbReference>
<keyword evidence="2" id="KW-1185">Reference proteome</keyword>
<dbReference type="Pfam" id="PF03892">
    <property type="entry name" value="NapB"/>
    <property type="match status" value="1"/>
</dbReference>
<evidence type="ECO:0000313" key="2">
    <source>
        <dbReference type="Proteomes" id="UP001230005"/>
    </source>
</evidence>
<dbReference type="EMBL" id="JAUSUG010000004">
    <property type="protein sequence ID" value="MDQ0254090.1"/>
    <property type="molecule type" value="Genomic_DNA"/>
</dbReference>
<dbReference type="RefSeq" id="WP_307323557.1">
    <property type="nucleotide sequence ID" value="NZ_JAUSUG010000004.1"/>
</dbReference>
<dbReference type="Proteomes" id="UP001230005">
    <property type="component" value="Unassembled WGS sequence"/>
</dbReference>
<sequence>MTKFYSLHKVIFTLLVVVLMMMVTGCSEEKEGAELPQLTSKTVDAATMVLVDAPPVKPPDHIDRWRNSLQENNCLPCHATGSGGATILPDSHYYNNDPTNDVYRWYCIQCHVEQRDDKPAFNRKNE</sequence>
<evidence type="ECO:0000313" key="1">
    <source>
        <dbReference type="EMBL" id="MDQ0254090.1"/>
    </source>
</evidence>
<dbReference type="InterPro" id="IPR036280">
    <property type="entry name" value="Multihaem_cyt_sf"/>
</dbReference>
<accession>A0ABT9ZT31</accession>
<protein>
    <submittedName>
        <fullName evidence="1">Nitrate reductase cytochrome c-type subunit</fullName>
    </submittedName>
</protein>
<dbReference type="SUPFAM" id="SSF48695">
    <property type="entry name" value="Multiheme cytochromes"/>
    <property type="match status" value="1"/>
</dbReference>
<proteinExistence type="predicted"/>
<comment type="caution">
    <text evidence="1">The sequence shown here is derived from an EMBL/GenBank/DDBJ whole genome shotgun (WGS) entry which is preliminary data.</text>
</comment>
<name>A0ABT9ZT31_9BACI</name>
<dbReference type="InterPro" id="IPR005591">
    <property type="entry name" value="NapB"/>
</dbReference>
<reference evidence="1 2" key="1">
    <citation type="submission" date="2023-07" db="EMBL/GenBank/DDBJ databases">
        <title>Genomic Encyclopedia of Type Strains, Phase IV (KMG-IV): sequencing the most valuable type-strain genomes for metagenomic binning, comparative biology and taxonomic classification.</title>
        <authorList>
            <person name="Goeker M."/>
        </authorList>
    </citation>
    <scope>NUCLEOTIDE SEQUENCE [LARGE SCALE GENOMIC DNA]</scope>
    <source>
        <strain evidence="1 2">DSM 9768</strain>
    </source>
</reference>
<organism evidence="1 2">
    <name type="scientific">Evansella vedderi</name>
    <dbReference type="NCBI Taxonomy" id="38282"/>
    <lineage>
        <taxon>Bacteria</taxon>
        <taxon>Bacillati</taxon>
        <taxon>Bacillota</taxon>
        <taxon>Bacilli</taxon>
        <taxon>Bacillales</taxon>
        <taxon>Bacillaceae</taxon>
        <taxon>Evansella</taxon>
    </lineage>
</organism>
<dbReference type="Gene3D" id="1.10.1130.10">
    <property type="entry name" value="Flavocytochrome C3, Chain A"/>
    <property type="match status" value="1"/>
</dbReference>